<dbReference type="InterPro" id="IPR049331">
    <property type="entry name" value="Top1B_N_bact"/>
</dbReference>
<reference evidence="10 11" key="1">
    <citation type="submission" date="2017-07" db="EMBL/GenBank/DDBJ databases">
        <title>Amycolatopsis thailandensis Genome sequencing and assembly.</title>
        <authorList>
            <person name="Kaur N."/>
            <person name="Mayilraj S."/>
        </authorList>
    </citation>
    <scope>NUCLEOTIDE SEQUENCE [LARGE SCALE GENOMIC DNA]</scope>
    <source>
        <strain evidence="10 11">JCM 16380</strain>
    </source>
</reference>
<evidence type="ECO:0000256" key="7">
    <source>
        <dbReference type="SAM" id="MobiDB-lite"/>
    </source>
</evidence>
<dbReference type="PANTHER" id="PTHR10290:SF3">
    <property type="entry name" value="DNA TOPOISOMERASE 1"/>
    <property type="match status" value="1"/>
</dbReference>
<comment type="similarity">
    <text evidence="2">Belongs to the type IB topoisomerase family.</text>
</comment>
<evidence type="ECO:0000259" key="9">
    <source>
        <dbReference type="Pfam" id="PF21338"/>
    </source>
</evidence>
<dbReference type="Gene3D" id="1.10.132.120">
    <property type="match status" value="1"/>
</dbReference>
<dbReference type="GO" id="GO:0006265">
    <property type="term" value="P:DNA topological change"/>
    <property type="evidence" value="ECO:0007669"/>
    <property type="project" value="InterPro"/>
</dbReference>
<dbReference type="InterPro" id="IPR001631">
    <property type="entry name" value="TopoI"/>
</dbReference>
<evidence type="ECO:0000259" key="8">
    <source>
        <dbReference type="Pfam" id="PF01028"/>
    </source>
</evidence>
<evidence type="ECO:0000256" key="4">
    <source>
        <dbReference type="ARBA" id="ARBA00023029"/>
    </source>
</evidence>
<accession>A0A229RLS1</accession>
<dbReference type="InterPro" id="IPR051062">
    <property type="entry name" value="Topoisomerase_IB"/>
</dbReference>
<feature type="domain" description="DNA topoisomerase IB N-terminal" evidence="9">
    <location>
        <begin position="32"/>
        <end position="80"/>
    </location>
</feature>
<name>A0A229RLS1_9PSEU</name>
<dbReference type="Pfam" id="PF21338">
    <property type="entry name" value="Top1B_N_bact"/>
    <property type="match status" value="1"/>
</dbReference>
<dbReference type="EMBL" id="NMQT01000134">
    <property type="protein sequence ID" value="OXM47603.1"/>
    <property type="molecule type" value="Genomic_DNA"/>
</dbReference>
<dbReference type="OrthoDB" id="9778962at2"/>
<comment type="catalytic activity">
    <reaction evidence="1">
        <text>ATP-independent breakage of single-stranded DNA, followed by passage and rejoining.</text>
        <dbReference type="EC" id="5.6.2.1"/>
    </reaction>
</comment>
<dbReference type="EC" id="5.6.2.1" evidence="3"/>
<feature type="region of interest" description="Disordered" evidence="7">
    <location>
        <begin position="17"/>
        <end position="39"/>
    </location>
</feature>
<organism evidence="10 11">
    <name type="scientific">Amycolatopsis thailandensis</name>
    <dbReference type="NCBI Taxonomy" id="589330"/>
    <lineage>
        <taxon>Bacteria</taxon>
        <taxon>Bacillati</taxon>
        <taxon>Actinomycetota</taxon>
        <taxon>Actinomycetes</taxon>
        <taxon>Pseudonocardiales</taxon>
        <taxon>Pseudonocardiaceae</taxon>
        <taxon>Amycolatopsis</taxon>
    </lineage>
</organism>
<evidence type="ECO:0000313" key="11">
    <source>
        <dbReference type="Proteomes" id="UP000215223"/>
    </source>
</evidence>
<evidence type="ECO:0000313" key="10">
    <source>
        <dbReference type="EMBL" id="OXM47603.1"/>
    </source>
</evidence>
<protein>
    <recommendedName>
        <fullName evidence="3">DNA topoisomerase</fullName>
        <ecNumber evidence="3">5.6.2.1</ecNumber>
    </recommendedName>
</protein>
<dbReference type="Pfam" id="PF01028">
    <property type="entry name" value="Topoisom_I"/>
    <property type="match status" value="1"/>
</dbReference>
<dbReference type="SUPFAM" id="SSF55869">
    <property type="entry name" value="DNA topoisomerase I domain"/>
    <property type="match status" value="1"/>
</dbReference>
<dbReference type="Proteomes" id="UP000215223">
    <property type="component" value="Unassembled WGS sequence"/>
</dbReference>
<dbReference type="PROSITE" id="PS52038">
    <property type="entry name" value="TOPO_IB_2"/>
    <property type="match status" value="1"/>
</dbReference>
<proteinExistence type="inferred from homology"/>
<dbReference type="PANTHER" id="PTHR10290">
    <property type="entry name" value="DNA TOPOISOMERASE I"/>
    <property type="match status" value="1"/>
</dbReference>
<dbReference type="GO" id="GO:0003677">
    <property type="term" value="F:DNA binding"/>
    <property type="evidence" value="ECO:0007669"/>
    <property type="project" value="UniProtKB-KW"/>
</dbReference>
<dbReference type="PRINTS" id="PR00416">
    <property type="entry name" value="EUTPISMRASEI"/>
</dbReference>
<dbReference type="Gene3D" id="3.90.15.10">
    <property type="entry name" value="Topoisomerase I, Chain A, domain 3"/>
    <property type="match status" value="1"/>
</dbReference>
<feature type="domain" description="DNA topoisomerase I catalytic core eukaryotic-type" evidence="8">
    <location>
        <begin position="93"/>
        <end position="298"/>
    </location>
</feature>
<dbReference type="Gene3D" id="3.30.66.10">
    <property type="entry name" value="DNA topoisomerase I domain"/>
    <property type="match status" value="1"/>
</dbReference>
<dbReference type="InterPro" id="IPR013500">
    <property type="entry name" value="TopoI_cat_euk"/>
</dbReference>
<evidence type="ECO:0000256" key="3">
    <source>
        <dbReference type="ARBA" id="ARBA00012891"/>
    </source>
</evidence>
<keyword evidence="5" id="KW-0238">DNA-binding</keyword>
<dbReference type="InterPro" id="IPR014711">
    <property type="entry name" value="TopoI_cat_a-hlx-sub_euk"/>
</dbReference>
<keyword evidence="6 10" id="KW-0413">Isomerase</keyword>
<evidence type="ECO:0000256" key="6">
    <source>
        <dbReference type="ARBA" id="ARBA00023235"/>
    </source>
</evidence>
<keyword evidence="4" id="KW-0799">Topoisomerase</keyword>
<gene>
    <name evidence="10" type="ORF">CFP71_34635</name>
</gene>
<comment type="caution">
    <text evidence="10">The sequence shown here is derived from an EMBL/GenBank/DDBJ whole genome shotgun (WGS) entry which is preliminary data.</text>
</comment>
<dbReference type="GO" id="GO:0003917">
    <property type="term" value="F:DNA topoisomerase type I (single strand cut, ATP-independent) activity"/>
    <property type="evidence" value="ECO:0007669"/>
    <property type="project" value="UniProtKB-EC"/>
</dbReference>
<dbReference type="InterPro" id="IPR011010">
    <property type="entry name" value="DNA_brk_join_enz"/>
</dbReference>
<evidence type="ECO:0000256" key="2">
    <source>
        <dbReference type="ARBA" id="ARBA00006645"/>
    </source>
</evidence>
<dbReference type="SUPFAM" id="SSF56349">
    <property type="entry name" value="DNA breaking-rejoining enzymes"/>
    <property type="match status" value="1"/>
</dbReference>
<dbReference type="InterPro" id="IPR035447">
    <property type="entry name" value="DNA_topo_I_N_sf"/>
</dbReference>
<keyword evidence="11" id="KW-1185">Reference proteome</keyword>
<evidence type="ECO:0000256" key="1">
    <source>
        <dbReference type="ARBA" id="ARBA00000213"/>
    </source>
</evidence>
<sequence length="346" mass="39196">MNRDHRGYSPRMRLRRADLGSPGIRRRRRGRGFGYLTPEGEPLKDRDTIERITALAIPPAWRRVWISPHENAHIQAVGVDDAGRKQYLYHGEWRRARDEEKHERVLALARKLPKLREAVQEDLGARGLKRERVLAGALRMIDLGVFRTGGESYADEHGTHGVATLLCEHVELRDDCLVCDYPAKHGIQRKVRLPDEALVRLVRSLRRARSGEARLLAYRDRGGWHEVKADDINERLREIVGEGFTAKDLRTWNATVLAASAFAGLEKPSSERGRKRTEKAVMTEVAEGLGNTPAVARRSYVDPRVITAYHEDRTIARATRRAGKAADPNEARDIVERAVLRLLNGS</sequence>
<evidence type="ECO:0000256" key="5">
    <source>
        <dbReference type="ARBA" id="ARBA00023125"/>
    </source>
</evidence>
<dbReference type="AlphaFoldDB" id="A0A229RLS1"/>